<keyword evidence="6" id="KW-1185">Reference proteome</keyword>
<dbReference type="AlphaFoldDB" id="A0A2T0FE09"/>
<keyword evidence="3" id="KW-0378">Hydrolase</keyword>
<dbReference type="EMBL" id="NDIQ01000001">
    <property type="protein sequence ID" value="PRT53221.1"/>
    <property type="molecule type" value="Genomic_DNA"/>
</dbReference>
<dbReference type="OrthoDB" id="3907302at2759"/>
<sequence>MLFLLAFLPICVALKDADIVKLVNNLQLDSIAPEGSILEPLLEVRPPGSLGIENVRKFLIREFESLNYTMTIDAFTADTPLGPIPMANLIAQSPATFETELQDHSLPPPWSFWGAHYDSKLVPEGMVGAIDSSVPCALMLFAAKALANAGLPAPPVKFVFFDGEEAIDTWTDTDSLYGARHYAENYELPPALVLFDLIGATPKHLMPSWFGETYSWHRDLARLNQKLVQMKLMKYMLVTDITEFHAMSGRMIDDHTPFWVRGVPCLHFIPPVFPPQWHTINDNAKNLDQQAVRDWAILVTTWLAHYQGSASTHDEL</sequence>
<protein>
    <recommendedName>
        <fullName evidence="3">Peptide hydrolase</fullName>
        <ecNumber evidence="3">3.4.-.-</ecNumber>
    </recommendedName>
</protein>
<gene>
    <name evidence="5" type="ORF">B9G98_00841</name>
</gene>
<dbReference type="GeneID" id="36514590"/>
<keyword evidence="2" id="KW-0012">Acyltransferase</keyword>
<name>A0A2T0FE09_9ASCO</name>
<dbReference type="InterPro" id="IPR040234">
    <property type="entry name" value="QC/QCL"/>
</dbReference>
<dbReference type="Proteomes" id="UP000238350">
    <property type="component" value="Unassembled WGS sequence"/>
</dbReference>
<evidence type="ECO:0000259" key="4">
    <source>
        <dbReference type="Pfam" id="PF04389"/>
    </source>
</evidence>
<dbReference type="Pfam" id="PF04389">
    <property type="entry name" value="Peptidase_M28"/>
    <property type="match status" value="1"/>
</dbReference>
<dbReference type="GO" id="GO:0008233">
    <property type="term" value="F:peptidase activity"/>
    <property type="evidence" value="ECO:0007669"/>
    <property type="project" value="UniProtKB-KW"/>
</dbReference>
<evidence type="ECO:0000256" key="2">
    <source>
        <dbReference type="ARBA" id="ARBA00023315"/>
    </source>
</evidence>
<organism evidence="5 6">
    <name type="scientific">Wickerhamiella sorbophila</name>
    <dbReference type="NCBI Taxonomy" id="45607"/>
    <lineage>
        <taxon>Eukaryota</taxon>
        <taxon>Fungi</taxon>
        <taxon>Dikarya</taxon>
        <taxon>Ascomycota</taxon>
        <taxon>Saccharomycotina</taxon>
        <taxon>Dipodascomycetes</taxon>
        <taxon>Dipodascales</taxon>
        <taxon>Trichomonascaceae</taxon>
        <taxon>Wickerhamiella</taxon>
    </lineage>
</organism>
<dbReference type="PANTHER" id="PTHR12283:SF6">
    <property type="entry name" value="GLUTAMINYL-PEPTIDE CYCLOTRANSFERASE-RELATED"/>
    <property type="match status" value="1"/>
</dbReference>
<keyword evidence="3" id="KW-0645">Protease</keyword>
<dbReference type="EC" id="3.4.-.-" evidence="3"/>
<keyword evidence="3" id="KW-0479">Metal-binding</keyword>
<keyword evidence="3" id="KW-0862">Zinc</keyword>
<keyword evidence="3" id="KW-0732">Signal</keyword>
<dbReference type="RefSeq" id="XP_024663167.1">
    <property type="nucleotide sequence ID" value="XM_024807399.1"/>
</dbReference>
<accession>A0A2T0FE09</accession>
<dbReference type="GO" id="GO:0016603">
    <property type="term" value="F:glutaminyl-peptide cyclotransferase activity"/>
    <property type="evidence" value="ECO:0007669"/>
    <property type="project" value="TreeGrafter"/>
</dbReference>
<dbReference type="PANTHER" id="PTHR12283">
    <property type="entry name" value="GLUTAMINYL-PEPTIDE CYCLOTRANSFERASE"/>
    <property type="match status" value="1"/>
</dbReference>
<comment type="similarity">
    <text evidence="3">Belongs to the peptidase M28 family.</text>
</comment>
<evidence type="ECO:0000313" key="5">
    <source>
        <dbReference type="EMBL" id="PRT53221.1"/>
    </source>
</evidence>
<dbReference type="SUPFAM" id="SSF53187">
    <property type="entry name" value="Zn-dependent exopeptidases"/>
    <property type="match status" value="1"/>
</dbReference>
<evidence type="ECO:0000313" key="6">
    <source>
        <dbReference type="Proteomes" id="UP000238350"/>
    </source>
</evidence>
<dbReference type="GO" id="GO:0008270">
    <property type="term" value="F:zinc ion binding"/>
    <property type="evidence" value="ECO:0007669"/>
    <property type="project" value="TreeGrafter"/>
</dbReference>
<dbReference type="InterPro" id="IPR007484">
    <property type="entry name" value="Peptidase_M28"/>
</dbReference>
<comment type="caution">
    <text evidence="5">The sequence shown here is derived from an EMBL/GenBank/DDBJ whole genome shotgun (WGS) entry which is preliminary data.</text>
</comment>
<evidence type="ECO:0000256" key="3">
    <source>
        <dbReference type="RuleBase" id="RU361240"/>
    </source>
</evidence>
<keyword evidence="1 5" id="KW-0808">Transferase</keyword>
<feature type="signal peptide" evidence="3">
    <location>
        <begin position="1"/>
        <end position="17"/>
    </location>
</feature>
<dbReference type="Gene3D" id="3.40.630.10">
    <property type="entry name" value="Zn peptidases"/>
    <property type="match status" value="1"/>
</dbReference>
<evidence type="ECO:0000256" key="1">
    <source>
        <dbReference type="ARBA" id="ARBA00022679"/>
    </source>
</evidence>
<dbReference type="GO" id="GO:0006508">
    <property type="term" value="P:proteolysis"/>
    <property type="evidence" value="ECO:0007669"/>
    <property type="project" value="UniProtKB-KW"/>
</dbReference>
<feature type="chain" id="PRO_5015367716" description="Peptide hydrolase" evidence="3">
    <location>
        <begin position="18"/>
        <end position="316"/>
    </location>
</feature>
<proteinExistence type="inferred from homology"/>
<reference evidence="5 6" key="1">
    <citation type="submission" date="2017-04" db="EMBL/GenBank/DDBJ databases">
        <title>Genome sequencing of [Candida] sorbophila.</title>
        <authorList>
            <person name="Ahn J.O."/>
        </authorList>
    </citation>
    <scope>NUCLEOTIDE SEQUENCE [LARGE SCALE GENOMIC DNA]</scope>
    <source>
        <strain evidence="5 6">DS02</strain>
    </source>
</reference>
<feature type="domain" description="Peptidase M28" evidence="4">
    <location>
        <begin position="114"/>
        <end position="300"/>
    </location>
</feature>